<dbReference type="PANTHER" id="PTHR43450:SF1">
    <property type="entry name" value="ASPARTATE--TRNA LIGASE, CYTOPLASMIC"/>
    <property type="match status" value="1"/>
</dbReference>
<dbReference type="VEuPathDB" id="FungiDB:SeMB42_g03962"/>
<dbReference type="PROSITE" id="PS50862">
    <property type="entry name" value="AA_TRNA_LIGASE_II"/>
    <property type="match status" value="1"/>
</dbReference>
<gene>
    <name evidence="16" type="ORF">SeLEV6574_g00267</name>
    <name evidence="15" type="ORF">SeMB42_g03962</name>
</gene>
<evidence type="ECO:0000256" key="8">
    <source>
        <dbReference type="ARBA" id="ARBA00022840"/>
    </source>
</evidence>
<dbReference type="Proteomes" id="UP000320475">
    <property type="component" value="Unassembled WGS sequence"/>
</dbReference>
<dbReference type="PRINTS" id="PR01042">
    <property type="entry name" value="TRNASYNTHASP"/>
</dbReference>
<dbReference type="PANTHER" id="PTHR43450">
    <property type="entry name" value="ASPARTYL-TRNA SYNTHETASE"/>
    <property type="match status" value="1"/>
</dbReference>
<dbReference type="AlphaFoldDB" id="A0A507DKT4"/>
<dbReference type="OrthoDB" id="372395at2759"/>
<dbReference type="EC" id="6.1.1.12" evidence="3"/>
<dbReference type="CDD" id="cd04320">
    <property type="entry name" value="AspRS_cyto_N"/>
    <property type="match status" value="1"/>
</dbReference>
<dbReference type="InterPro" id="IPR045864">
    <property type="entry name" value="aa-tRNA-synth_II/BPL/LPL"/>
</dbReference>
<evidence type="ECO:0000256" key="7">
    <source>
        <dbReference type="ARBA" id="ARBA00022741"/>
    </source>
</evidence>
<dbReference type="Gene3D" id="3.30.930.10">
    <property type="entry name" value="Bira Bifunctional Protein, Domain 2"/>
    <property type="match status" value="1"/>
</dbReference>
<evidence type="ECO:0000256" key="13">
    <source>
        <dbReference type="SAM" id="MobiDB-lite"/>
    </source>
</evidence>
<dbReference type="GO" id="GO:0006422">
    <property type="term" value="P:aspartyl-tRNA aminoacylation"/>
    <property type="evidence" value="ECO:0007669"/>
    <property type="project" value="InterPro"/>
</dbReference>
<comment type="similarity">
    <text evidence="2">Belongs to the class-II aminoacyl-tRNA synthetase family. Type 2 subfamily.</text>
</comment>
<dbReference type="FunFam" id="3.30.930.10:FF:000013">
    <property type="entry name" value="Aspartate--tRNA ligase, cytoplasmic"/>
    <property type="match status" value="1"/>
</dbReference>
<dbReference type="NCBIfam" id="TIGR00458">
    <property type="entry name" value="aspS_nondisc"/>
    <property type="match status" value="1"/>
</dbReference>
<dbReference type="FunFam" id="2.40.50.140:FF:000132">
    <property type="entry name" value="Aspartyl-tRNA synthetase, cytoplasmic"/>
    <property type="match status" value="1"/>
</dbReference>
<keyword evidence="17" id="KW-1185">Reference proteome</keyword>
<dbReference type="Proteomes" id="UP000317494">
    <property type="component" value="Unassembled WGS sequence"/>
</dbReference>
<dbReference type="EMBL" id="QEAN01000151">
    <property type="protein sequence ID" value="TPX45546.1"/>
    <property type="molecule type" value="Genomic_DNA"/>
</dbReference>
<evidence type="ECO:0000313" key="16">
    <source>
        <dbReference type="EMBL" id="TPX51490.1"/>
    </source>
</evidence>
<evidence type="ECO:0000256" key="1">
    <source>
        <dbReference type="ARBA" id="ARBA00004496"/>
    </source>
</evidence>
<evidence type="ECO:0000256" key="5">
    <source>
        <dbReference type="ARBA" id="ARBA00022490"/>
    </source>
</evidence>
<dbReference type="InterPro" id="IPR012340">
    <property type="entry name" value="NA-bd_OB-fold"/>
</dbReference>
<organism evidence="16 18">
    <name type="scientific">Synchytrium endobioticum</name>
    <dbReference type="NCBI Taxonomy" id="286115"/>
    <lineage>
        <taxon>Eukaryota</taxon>
        <taxon>Fungi</taxon>
        <taxon>Fungi incertae sedis</taxon>
        <taxon>Chytridiomycota</taxon>
        <taxon>Chytridiomycota incertae sedis</taxon>
        <taxon>Chytridiomycetes</taxon>
        <taxon>Synchytriales</taxon>
        <taxon>Synchytriaceae</taxon>
        <taxon>Synchytrium</taxon>
    </lineage>
</organism>
<dbReference type="CDD" id="cd00776">
    <property type="entry name" value="AsxRS_core"/>
    <property type="match status" value="1"/>
</dbReference>
<feature type="region of interest" description="Disordered" evidence="13">
    <location>
        <begin position="1"/>
        <end position="81"/>
    </location>
</feature>
<dbReference type="GO" id="GO:0017101">
    <property type="term" value="C:aminoacyl-tRNA synthetase multienzyme complex"/>
    <property type="evidence" value="ECO:0007669"/>
    <property type="project" value="TreeGrafter"/>
</dbReference>
<comment type="catalytic activity">
    <reaction evidence="12">
        <text>tRNA(Asp) + L-aspartate + ATP = L-aspartyl-tRNA(Asp) + AMP + diphosphate</text>
        <dbReference type="Rhea" id="RHEA:19649"/>
        <dbReference type="Rhea" id="RHEA-COMP:9660"/>
        <dbReference type="Rhea" id="RHEA-COMP:9678"/>
        <dbReference type="ChEBI" id="CHEBI:29991"/>
        <dbReference type="ChEBI" id="CHEBI:30616"/>
        <dbReference type="ChEBI" id="CHEBI:33019"/>
        <dbReference type="ChEBI" id="CHEBI:78442"/>
        <dbReference type="ChEBI" id="CHEBI:78516"/>
        <dbReference type="ChEBI" id="CHEBI:456215"/>
        <dbReference type="EC" id="6.1.1.12"/>
    </reaction>
</comment>
<dbReference type="InterPro" id="IPR004523">
    <property type="entry name" value="Asp-tRNA_synthase_2"/>
</dbReference>
<evidence type="ECO:0000259" key="14">
    <source>
        <dbReference type="PROSITE" id="PS50862"/>
    </source>
</evidence>
<evidence type="ECO:0000256" key="6">
    <source>
        <dbReference type="ARBA" id="ARBA00022598"/>
    </source>
</evidence>
<sequence>MSDQPAADVVLGEDGKPLSKGALKKLEKQREKEEKARERAAKEAAEKTAREAADVDISPDKYGKLPLNQSQQRTNEPRQRIEDLSAGDNNKEILMSARIQSTRPTGAKLGFFVLRQRTATVQGVLNADGVTVSKSMLKFALGIANESLVLIRATVTIPKEPIKSCTIHDVELKINTIHTISESVPRLPFTIESATMRGNDEDETDKENPVPRLSTRLDNRIIDLRTITNQAIFRLQAAVGKLFREFLDMRNFVEIHTPKIINAASEGGANVFKVSYFKTSAYLAQSPQFYKQMCVAGGFERVYEIAPVFRAENSFTHRHMTEFVGLDLEMAFEEHYHEVLELLGDLFNYIFDGLKKRYSENLDVVARQYPFEEFQYLRKPLILQYQDGVKMLREAGIQMGDYEDLTTANERLLGKLIKDKYHTDFYILDKFPLAVRPFYTMPDPQKEGYSNSYDFFIRGEEIMSGAQRVHDPVVLEERAKHHGVDISTIQPYIDAFKYGAPPHAGGGVGLERVVMLYLNLGNIRKTSLFPRDPVRVTP</sequence>
<evidence type="ECO:0000256" key="3">
    <source>
        <dbReference type="ARBA" id="ARBA00012841"/>
    </source>
</evidence>
<dbReference type="GO" id="GO:0005524">
    <property type="term" value="F:ATP binding"/>
    <property type="evidence" value="ECO:0007669"/>
    <property type="project" value="UniProtKB-KW"/>
</dbReference>
<feature type="compositionally biased region" description="Basic and acidic residues" evidence="13">
    <location>
        <begin position="24"/>
        <end position="63"/>
    </location>
</feature>
<dbReference type="InterPro" id="IPR006195">
    <property type="entry name" value="aa-tRNA-synth_II"/>
</dbReference>
<accession>A0A507DKT4</accession>
<dbReference type="HAMAP" id="MF_02075">
    <property type="entry name" value="Asp_tRNA_synth_type2"/>
    <property type="match status" value="1"/>
</dbReference>
<keyword evidence="6" id="KW-0436">Ligase</keyword>
<evidence type="ECO:0000313" key="17">
    <source>
        <dbReference type="Proteomes" id="UP000317494"/>
    </source>
</evidence>
<dbReference type="InterPro" id="IPR002312">
    <property type="entry name" value="Asp/Asn-tRNA-synth_IIb"/>
</dbReference>
<evidence type="ECO:0000256" key="9">
    <source>
        <dbReference type="ARBA" id="ARBA00022917"/>
    </source>
</evidence>
<keyword evidence="9" id="KW-0648">Protein biosynthesis</keyword>
<dbReference type="EMBL" id="QEAM01000004">
    <property type="protein sequence ID" value="TPX51490.1"/>
    <property type="molecule type" value="Genomic_DNA"/>
</dbReference>
<evidence type="ECO:0000256" key="2">
    <source>
        <dbReference type="ARBA" id="ARBA00005312"/>
    </source>
</evidence>
<keyword evidence="7" id="KW-0547">Nucleotide-binding</keyword>
<dbReference type="SUPFAM" id="SSF50249">
    <property type="entry name" value="Nucleic acid-binding proteins"/>
    <property type="match status" value="1"/>
</dbReference>
<reference evidence="17 18" key="1">
    <citation type="journal article" date="2019" name="Sci. Rep.">
        <title>Comparative genomics of chytrid fungi reveal insights into the obligate biotrophic and pathogenic lifestyle of Synchytrium endobioticum.</title>
        <authorList>
            <person name="van de Vossenberg B.T.L.H."/>
            <person name="Warris S."/>
            <person name="Nguyen H.D.T."/>
            <person name="van Gent-Pelzer M.P.E."/>
            <person name="Joly D.L."/>
            <person name="van de Geest H.C."/>
            <person name="Bonants P.J.M."/>
            <person name="Smith D.S."/>
            <person name="Levesque C.A."/>
            <person name="van der Lee T.A.J."/>
        </authorList>
    </citation>
    <scope>NUCLEOTIDE SEQUENCE [LARGE SCALE GENOMIC DNA]</scope>
    <source>
        <strain evidence="16 18">LEV6574</strain>
        <strain evidence="15 17">MB42</strain>
    </source>
</reference>
<protein>
    <recommendedName>
        <fullName evidence="4">Aspartate--tRNA ligase, cytoplasmic</fullName>
        <ecNumber evidence="3">6.1.1.12</ecNumber>
    </recommendedName>
    <alternativeName>
        <fullName evidence="11">Aspartyl-tRNA synthetase</fullName>
    </alternativeName>
</protein>
<dbReference type="InterPro" id="IPR004364">
    <property type="entry name" value="Aa-tRNA-synt_II"/>
</dbReference>
<name>A0A507DKT4_9FUNG</name>
<comment type="caution">
    <text evidence="16">The sequence shown here is derived from an EMBL/GenBank/DDBJ whole genome shotgun (WGS) entry which is preliminary data.</text>
</comment>
<evidence type="ECO:0000256" key="11">
    <source>
        <dbReference type="ARBA" id="ARBA00033155"/>
    </source>
</evidence>
<proteinExistence type="inferred from homology"/>
<dbReference type="NCBIfam" id="NF003483">
    <property type="entry name" value="PRK05159.1"/>
    <property type="match status" value="1"/>
</dbReference>
<dbReference type="GO" id="GO:0005829">
    <property type="term" value="C:cytosol"/>
    <property type="evidence" value="ECO:0007669"/>
    <property type="project" value="TreeGrafter"/>
</dbReference>
<keyword evidence="5" id="KW-0963">Cytoplasm</keyword>
<evidence type="ECO:0000313" key="15">
    <source>
        <dbReference type="EMBL" id="TPX45546.1"/>
    </source>
</evidence>
<comment type="subcellular location">
    <subcellularLocation>
        <location evidence="1">Cytoplasm</location>
    </subcellularLocation>
</comment>
<dbReference type="GO" id="GO:0004815">
    <property type="term" value="F:aspartate-tRNA ligase activity"/>
    <property type="evidence" value="ECO:0007669"/>
    <property type="project" value="UniProtKB-EC"/>
</dbReference>
<evidence type="ECO:0000313" key="18">
    <source>
        <dbReference type="Proteomes" id="UP000320475"/>
    </source>
</evidence>
<keyword evidence="10" id="KW-0030">Aminoacyl-tRNA synthetase</keyword>
<dbReference type="Pfam" id="PF00152">
    <property type="entry name" value="tRNA-synt_2"/>
    <property type="match status" value="1"/>
</dbReference>
<dbReference type="GO" id="GO:0003723">
    <property type="term" value="F:RNA binding"/>
    <property type="evidence" value="ECO:0007669"/>
    <property type="project" value="TreeGrafter"/>
</dbReference>
<feature type="domain" description="Aminoacyl-transfer RNA synthetases class-II family profile" evidence="14">
    <location>
        <begin position="233"/>
        <end position="530"/>
    </location>
</feature>
<evidence type="ECO:0000256" key="4">
    <source>
        <dbReference type="ARBA" id="ARBA00018853"/>
    </source>
</evidence>
<keyword evidence="8" id="KW-0067">ATP-binding</keyword>
<dbReference type="SUPFAM" id="SSF55681">
    <property type="entry name" value="Class II aaRS and biotin synthetases"/>
    <property type="match status" value="1"/>
</dbReference>
<evidence type="ECO:0000256" key="12">
    <source>
        <dbReference type="ARBA" id="ARBA00047904"/>
    </source>
</evidence>
<dbReference type="Gene3D" id="2.40.50.140">
    <property type="entry name" value="Nucleic acid-binding proteins"/>
    <property type="match status" value="1"/>
</dbReference>
<dbReference type="STRING" id="286115.A0A507DKT4"/>
<evidence type="ECO:0000256" key="10">
    <source>
        <dbReference type="ARBA" id="ARBA00023146"/>
    </source>
</evidence>